<feature type="transmembrane region" description="Helical" evidence="1">
    <location>
        <begin position="126"/>
        <end position="151"/>
    </location>
</feature>
<proteinExistence type="predicted"/>
<gene>
    <name evidence="2" type="ORF">HXX08_22365</name>
    <name evidence="3" type="ORF">OZ401_004157</name>
</gene>
<feature type="transmembrane region" description="Helical" evidence="1">
    <location>
        <begin position="409"/>
        <end position="436"/>
    </location>
</feature>
<protein>
    <submittedName>
        <fullName evidence="2">Uncharacterized protein</fullName>
    </submittedName>
</protein>
<dbReference type="EMBL" id="CP128400">
    <property type="protein sequence ID" value="WJW68543.1"/>
    <property type="molecule type" value="Genomic_DNA"/>
</dbReference>
<evidence type="ECO:0000313" key="3">
    <source>
        <dbReference type="EMBL" id="WJW68543.1"/>
    </source>
</evidence>
<reference evidence="3" key="2">
    <citation type="journal article" date="2024" name="Nature">
        <title>Anoxygenic phototroph of the Chloroflexota uses a type I reaction centre.</title>
        <authorList>
            <person name="Tsuji J.M."/>
            <person name="Shaw N.A."/>
            <person name="Nagashima S."/>
            <person name="Venkiteswaran J.J."/>
            <person name="Schiff S.L."/>
            <person name="Watanabe T."/>
            <person name="Fukui M."/>
            <person name="Hanada S."/>
            <person name="Tank M."/>
            <person name="Neufeld J.D."/>
        </authorList>
    </citation>
    <scope>NUCLEOTIDE SEQUENCE</scope>
    <source>
        <strain evidence="3">L227-S17</strain>
    </source>
</reference>
<feature type="transmembrane region" description="Helical" evidence="1">
    <location>
        <begin position="504"/>
        <end position="526"/>
    </location>
</feature>
<keyword evidence="5" id="KW-1185">Reference proteome</keyword>
<name>A0A8T7M9D2_9CHLR</name>
<keyword evidence="1" id="KW-0812">Transmembrane</keyword>
<dbReference type="EMBL" id="JACATZ010000003">
    <property type="protein sequence ID" value="NWJ48613.1"/>
    <property type="molecule type" value="Genomic_DNA"/>
</dbReference>
<evidence type="ECO:0000313" key="4">
    <source>
        <dbReference type="Proteomes" id="UP000521676"/>
    </source>
</evidence>
<organism evidence="2 4">
    <name type="scientific">Candidatus Chlorohelix allophototropha</name>
    <dbReference type="NCBI Taxonomy" id="3003348"/>
    <lineage>
        <taxon>Bacteria</taxon>
        <taxon>Bacillati</taxon>
        <taxon>Chloroflexota</taxon>
        <taxon>Chloroflexia</taxon>
        <taxon>Candidatus Chloroheliales</taxon>
        <taxon>Candidatus Chloroheliaceae</taxon>
        <taxon>Candidatus Chlorohelix</taxon>
    </lineage>
</organism>
<dbReference type="RefSeq" id="WP_341470449.1">
    <property type="nucleotide sequence ID" value="NZ_CP128400.1"/>
</dbReference>
<evidence type="ECO:0000313" key="5">
    <source>
        <dbReference type="Proteomes" id="UP001431572"/>
    </source>
</evidence>
<dbReference type="Proteomes" id="UP001431572">
    <property type="component" value="Chromosome 2"/>
</dbReference>
<keyword evidence="1" id="KW-0472">Membrane</keyword>
<evidence type="ECO:0000313" key="2">
    <source>
        <dbReference type="EMBL" id="NWJ48613.1"/>
    </source>
</evidence>
<dbReference type="AlphaFoldDB" id="A0A8T7M9D2"/>
<evidence type="ECO:0000256" key="1">
    <source>
        <dbReference type="SAM" id="Phobius"/>
    </source>
</evidence>
<feature type="transmembrane region" description="Helical" evidence="1">
    <location>
        <begin position="359"/>
        <end position="389"/>
    </location>
</feature>
<reference evidence="2 4" key="1">
    <citation type="submission" date="2020-06" db="EMBL/GenBank/DDBJ databases">
        <title>Anoxygenic phototrophic Chloroflexota member uses a Type I reaction center.</title>
        <authorList>
            <person name="Tsuji J.M."/>
            <person name="Shaw N.A."/>
            <person name="Nagashima S."/>
            <person name="Venkiteswaran J."/>
            <person name="Schiff S.L."/>
            <person name="Hanada S."/>
            <person name="Tank M."/>
            <person name="Neufeld J.D."/>
        </authorList>
    </citation>
    <scope>NUCLEOTIDE SEQUENCE [LARGE SCALE GENOMIC DNA]</scope>
    <source>
        <strain evidence="2">L227-S17</strain>
    </source>
</reference>
<dbReference type="Proteomes" id="UP000521676">
    <property type="component" value="Unassembled WGS sequence"/>
</dbReference>
<feature type="transmembrane region" description="Helical" evidence="1">
    <location>
        <begin position="171"/>
        <end position="193"/>
    </location>
</feature>
<keyword evidence="1" id="KW-1133">Transmembrane helix</keyword>
<feature type="transmembrane region" description="Helical" evidence="1">
    <location>
        <begin position="280"/>
        <end position="298"/>
    </location>
</feature>
<feature type="transmembrane region" description="Helical" evidence="1">
    <location>
        <begin position="463"/>
        <end position="484"/>
    </location>
</feature>
<accession>A0A8T7M9D2</accession>
<sequence length="565" mass="63425">MPKNSSKPLNRSRLWRYGSSFVAGLMILILCFSLTSRDTFAQTPPDSQNTPGDQTQLQYTDEDGFKVDEAFTAEEKAQLLELAKGGLSEDEIKQIKAIAAQKVRDYVPIAIERLDQKTQKTADTRLFWVFLVIVIGMPVLAFIGFMVYPLVVRKKIAQRVPNVKLGSLYKFYLPQALVVTVILLVLGSALWGIQFLNGRILGGISNPQVVLQREALNNLIDQSDQLVEDYTTMFVSLADNLNTADPDKAAFDLILDNANQLKQDPLVNFTSDAVGFVMPFLNYISLVSFLVLLLLFLMRIRPDVMRMLTYPVDVMEAEHYKKKLPDFDSRAAGIISAKENSSLTMREIAKKLMWTEVKVLAFFAVAITVVAFLMSLALVFFFNPIAAMLMETVNAGVDNFLQADGASGFLSFTMLVMMLFVVECVVVMLITFIMVLSRLQDVLRQRFAGKISWTQVRTYIQKVLLRFVWLLAVITVLGFGLPYLVDFGINQLIEHNSKGQEPNWGLVLLVIPISLMVAFNLLFWLLRGFKMMAKLIKVTAAMEFNLPKPGVKKDLGNLPKPTPLG</sequence>